<protein>
    <recommendedName>
        <fullName evidence="11">Olfactory receptor</fullName>
    </recommendedName>
</protein>
<evidence type="ECO:0000256" key="9">
    <source>
        <dbReference type="ARBA" id="ARBA00023224"/>
    </source>
</evidence>
<keyword evidence="13" id="KW-1185">Reference proteome</keyword>
<feature type="transmembrane region" description="Helical" evidence="11">
    <location>
        <begin position="58"/>
        <end position="78"/>
    </location>
</feature>
<evidence type="ECO:0000256" key="6">
    <source>
        <dbReference type="ARBA" id="ARBA00023040"/>
    </source>
</evidence>
<name>A0A6P7XBA2_9AMPH</name>
<feature type="domain" description="G-protein coupled receptors family 1 profile" evidence="12">
    <location>
        <begin position="41"/>
        <end position="290"/>
    </location>
</feature>
<accession>A0A6P7XBA2</accession>
<dbReference type="FunFam" id="1.20.1070.10:FF:000015">
    <property type="entry name" value="Olfactory receptor"/>
    <property type="match status" value="1"/>
</dbReference>
<keyword evidence="8 10" id="KW-0675">Receptor</keyword>
<dbReference type="GeneID" id="115461930"/>
<keyword evidence="11" id="KW-0716">Sensory transduction</keyword>
<dbReference type="SUPFAM" id="SSF81321">
    <property type="entry name" value="Family A G protein-coupled receptor-like"/>
    <property type="match status" value="1"/>
</dbReference>
<dbReference type="PROSITE" id="PS50262">
    <property type="entry name" value="G_PROTEIN_RECEP_F1_2"/>
    <property type="match status" value="1"/>
</dbReference>
<dbReference type="PROSITE" id="PS00237">
    <property type="entry name" value="G_PROTEIN_RECEP_F1_1"/>
    <property type="match status" value="1"/>
</dbReference>
<keyword evidence="6 10" id="KW-0297">G-protein coupled receptor</keyword>
<dbReference type="FunCoup" id="A0A6P7XBA2">
    <property type="interactions" value="838"/>
</dbReference>
<dbReference type="Gene3D" id="1.20.1070.10">
    <property type="entry name" value="Rhodopsin 7-helix transmembrane proteins"/>
    <property type="match status" value="1"/>
</dbReference>
<evidence type="ECO:0000313" key="14">
    <source>
        <dbReference type="RefSeq" id="XP_030047840.1"/>
    </source>
</evidence>
<comment type="subcellular location">
    <subcellularLocation>
        <location evidence="1 11">Cell membrane</location>
        <topology evidence="1 11">Multi-pass membrane protein</topology>
    </subcellularLocation>
</comment>
<dbReference type="OrthoDB" id="5976768at2759"/>
<dbReference type="InParanoid" id="A0A6P7XBA2"/>
<dbReference type="Pfam" id="PF13853">
    <property type="entry name" value="7tm_4"/>
    <property type="match status" value="1"/>
</dbReference>
<comment type="similarity">
    <text evidence="10">Belongs to the G-protein coupled receptor 1 family.</text>
</comment>
<evidence type="ECO:0000256" key="10">
    <source>
        <dbReference type="RuleBase" id="RU000688"/>
    </source>
</evidence>
<dbReference type="KEGG" id="muo:115461930"/>
<sequence length="361" mass="40656">MEQGNQTVMMEFLLLGLTDHAALRGPLIGIFLVMYLMNALANGTMISVIAVNSKLHTPMYFFLCNLSFVDMCFTSVTVPKMLSNLLSDKNTISFSECITQLYFFVTFAGSECLLLSIMAYDRYVAICNPLHYITIMSKKVCLSLAAASWIISFLDALLHTLLIVQLSFCNSNKIQHFFCDLTPLMKLSCTDTSINELMIFTEGSLIVVVPFIIILISYVCILTTILKIQSTSGRHKAFSTCSSHLTVVLFFYGTLIFMYFRPSSSYSLEKDKIASVVYNVLSPMLNPFIYSLRNRDVKMALRRALHDQMPWVNIFLHLCNKKIEMEQGNQTVMMEFLLLGLTDHAALRGPLFGGFPGDVPD</sequence>
<dbReference type="GO" id="GO:0004984">
    <property type="term" value="F:olfactory receptor activity"/>
    <property type="evidence" value="ECO:0007669"/>
    <property type="project" value="InterPro"/>
</dbReference>
<evidence type="ECO:0000256" key="2">
    <source>
        <dbReference type="ARBA" id="ARBA00022475"/>
    </source>
</evidence>
<dbReference type="PRINTS" id="PR00237">
    <property type="entry name" value="GPCRRHODOPSN"/>
</dbReference>
<evidence type="ECO:0000256" key="11">
    <source>
        <dbReference type="RuleBase" id="RU363047"/>
    </source>
</evidence>
<dbReference type="AlphaFoldDB" id="A0A6P7XBA2"/>
<dbReference type="InterPro" id="IPR000276">
    <property type="entry name" value="GPCR_Rhodpsn"/>
</dbReference>
<keyword evidence="3 10" id="KW-0812">Transmembrane</keyword>
<feature type="transmembrane region" description="Helical" evidence="11">
    <location>
        <begin position="98"/>
        <end position="120"/>
    </location>
</feature>
<keyword evidence="7 11" id="KW-0472">Membrane</keyword>
<gene>
    <name evidence="14" type="primary">LOC115461930</name>
</gene>
<dbReference type="InterPro" id="IPR000725">
    <property type="entry name" value="Olfact_rcpt"/>
</dbReference>
<reference evidence="14" key="1">
    <citation type="submission" date="2025-08" db="UniProtKB">
        <authorList>
            <consortium name="RefSeq"/>
        </authorList>
    </citation>
    <scope>IDENTIFICATION</scope>
</reference>
<keyword evidence="5 11" id="KW-1133">Transmembrane helix</keyword>
<proteinExistence type="inferred from homology"/>
<dbReference type="GO" id="GO:0005886">
    <property type="term" value="C:plasma membrane"/>
    <property type="evidence" value="ECO:0007669"/>
    <property type="project" value="UniProtKB-SubCell"/>
</dbReference>
<evidence type="ECO:0000256" key="4">
    <source>
        <dbReference type="ARBA" id="ARBA00022725"/>
    </source>
</evidence>
<feature type="transmembrane region" description="Helical" evidence="11">
    <location>
        <begin position="238"/>
        <end position="260"/>
    </location>
</feature>
<organism evidence="13 14">
    <name type="scientific">Microcaecilia unicolor</name>
    <dbReference type="NCBI Taxonomy" id="1415580"/>
    <lineage>
        <taxon>Eukaryota</taxon>
        <taxon>Metazoa</taxon>
        <taxon>Chordata</taxon>
        <taxon>Craniata</taxon>
        <taxon>Vertebrata</taxon>
        <taxon>Euteleostomi</taxon>
        <taxon>Amphibia</taxon>
        <taxon>Gymnophiona</taxon>
        <taxon>Siphonopidae</taxon>
        <taxon>Microcaecilia</taxon>
    </lineage>
</organism>
<evidence type="ECO:0000259" key="12">
    <source>
        <dbReference type="PROSITE" id="PS50262"/>
    </source>
</evidence>
<dbReference type="InterPro" id="IPR050516">
    <property type="entry name" value="Olfactory_GPCR"/>
</dbReference>
<keyword evidence="4 11" id="KW-0552">Olfaction</keyword>
<dbReference type="Proteomes" id="UP000515156">
    <property type="component" value="Chromosome 2"/>
</dbReference>
<dbReference type="PANTHER" id="PTHR26452">
    <property type="entry name" value="OLFACTORY RECEPTOR"/>
    <property type="match status" value="1"/>
</dbReference>
<evidence type="ECO:0000256" key="3">
    <source>
        <dbReference type="ARBA" id="ARBA00022692"/>
    </source>
</evidence>
<dbReference type="GO" id="GO:0004930">
    <property type="term" value="F:G protein-coupled receptor activity"/>
    <property type="evidence" value="ECO:0007669"/>
    <property type="project" value="UniProtKB-KW"/>
</dbReference>
<evidence type="ECO:0000313" key="13">
    <source>
        <dbReference type="Proteomes" id="UP000515156"/>
    </source>
</evidence>
<feature type="transmembrane region" description="Helical" evidence="11">
    <location>
        <begin position="27"/>
        <end position="51"/>
    </location>
</feature>
<dbReference type="CDD" id="cd13954">
    <property type="entry name" value="7tmA_OR"/>
    <property type="match status" value="1"/>
</dbReference>
<evidence type="ECO:0000256" key="7">
    <source>
        <dbReference type="ARBA" id="ARBA00023136"/>
    </source>
</evidence>
<keyword evidence="2 11" id="KW-1003">Cell membrane</keyword>
<dbReference type="PRINTS" id="PR00245">
    <property type="entry name" value="OLFACTORYR"/>
</dbReference>
<feature type="transmembrane region" description="Helical" evidence="11">
    <location>
        <begin position="140"/>
        <end position="164"/>
    </location>
</feature>
<keyword evidence="9 10" id="KW-0807">Transducer</keyword>
<feature type="transmembrane region" description="Helical" evidence="11">
    <location>
        <begin position="272"/>
        <end position="292"/>
    </location>
</feature>
<evidence type="ECO:0000256" key="5">
    <source>
        <dbReference type="ARBA" id="ARBA00022989"/>
    </source>
</evidence>
<dbReference type="RefSeq" id="XP_030047840.1">
    <property type="nucleotide sequence ID" value="XM_030191980.1"/>
</dbReference>
<evidence type="ECO:0000256" key="8">
    <source>
        <dbReference type="ARBA" id="ARBA00023170"/>
    </source>
</evidence>
<evidence type="ECO:0000256" key="1">
    <source>
        <dbReference type="ARBA" id="ARBA00004651"/>
    </source>
</evidence>
<feature type="transmembrane region" description="Helical" evidence="11">
    <location>
        <begin position="205"/>
        <end position="226"/>
    </location>
</feature>
<dbReference type="InterPro" id="IPR017452">
    <property type="entry name" value="GPCR_Rhodpsn_7TM"/>
</dbReference>